<dbReference type="InterPro" id="IPR005586">
    <property type="entry name" value="ABC_trans_aux"/>
</dbReference>
<accession>A0A1G7MDE2</accession>
<dbReference type="Proteomes" id="UP000198994">
    <property type="component" value="Unassembled WGS sequence"/>
</dbReference>
<keyword evidence="4" id="KW-1185">Reference proteome</keyword>
<dbReference type="RefSeq" id="WP_089964070.1">
    <property type="nucleotide sequence ID" value="NZ_FNAV01000032.1"/>
</dbReference>
<gene>
    <name evidence="3" type="ORF">SAMN04488105_13222</name>
</gene>
<keyword evidence="1" id="KW-0732">Signal</keyword>
<evidence type="ECO:0000256" key="1">
    <source>
        <dbReference type="SAM" id="SignalP"/>
    </source>
</evidence>
<feature type="signal peptide" evidence="1">
    <location>
        <begin position="1"/>
        <end position="23"/>
    </location>
</feature>
<evidence type="ECO:0000259" key="2">
    <source>
        <dbReference type="Pfam" id="PF03886"/>
    </source>
</evidence>
<organism evidence="3 4">
    <name type="scientific">Salipiger thiooxidans</name>
    <dbReference type="NCBI Taxonomy" id="282683"/>
    <lineage>
        <taxon>Bacteria</taxon>
        <taxon>Pseudomonadati</taxon>
        <taxon>Pseudomonadota</taxon>
        <taxon>Alphaproteobacteria</taxon>
        <taxon>Rhodobacterales</taxon>
        <taxon>Roseobacteraceae</taxon>
        <taxon>Salipiger</taxon>
    </lineage>
</organism>
<protein>
    <submittedName>
        <fullName evidence="3">Cholesterol transport system auxiliary component</fullName>
    </submittedName>
</protein>
<evidence type="ECO:0000313" key="3">
    <source>
        <dbReference type="EMBL" id="SDF59129.1"/>
    </source>
</evidence>
<dbReference type="SUPFAM" id="SSF159594">
    <property type="entry name" value="XCC0632-like"/>
    <property type="match status" value="1"/>
</dbReference>
<dbReference type="Pfam" id="PF03886">
    <property type="entry name" value="ABC_trans_aux"/>
    <property type="match status" value="1"/>
</dbReference>
<proteinExistence type="predicted"/>
<dbReference type="Gene3D" id="3.40.50.10610">
    <property type="entry name" value="ABC-type transport auxiliary lipoprotein component"/>
    <property type="match status" value="1"/>
</dbReference>
<name>A0A1G7MDE2_9RHOB</name>
<feature type="domain" description="ABC-type transport auxiliary lipoprotein component" evidence="2">
    <location>
        <begin position="35"/>
        <end position="192"/>
    </location>
</feature>
<feature type="chain" id="PRO_5011792651" evidence="1">
    <location>
        <begin position="24"/>
        <end position="205"/>
    </location>
</feature>
<dbReference type="PROSITE" id="PS51257">
    <property type="entry name" value="PROKAR_LIPOPROTEIN"/>
    <property type="match status" value="1"/>
</dbReference>
<evidence type="ECO:0000313" key="4">
    <source>
        <dbReference type="Proteomes" id="UP000198994"/>
    </source>
</evidence>
<sequence>MELIRKVIAVLALSFLSSCGALTAISDASAPLDDYTLSPAVSASAARSGRAHLVVELPVSAGVLATDRILIKPLPFQAQYLPGAPWSEPAPALVQSLLVASFQNLGGFGLVGRTGVGLMPDYTLMTDLQAFQAEPGGLDTEPFVVRISAMLTLIRESDRRIVASRRFIVTSPVQTDDTLALVRGFDNAMRSVLLEAVLWTTAQTR</sequence>
<dbReference type="STRING" id="282683.SAMN04488105_13222"/>
<reference evidence="4" key="1">
    <citation type="submission" date="2016-10" db="EMBL/GenBank/DDBJ databases">
        <authorList>
            <person name="Varghese N."/>
            <person name="Submissions S."/>
        </authorList>
    </citation>
    <scope>NUCLEOTIDE SEQUENCE [LARGE SCALE GENOMIC DNA]</scope>
    <source>
        <strain evidence="4">DSM 10146</strain>
    </source>
</reference>
<dbReference type="OrthoDB" id="9808689at2"/>
<dbReference type="EMBL" id="FNAV01000032">
    <property type="protein sequence ID" value="SDF59129.1"/>
    <property type="molecule type" value="Genomic_DNA"/>
</dbReference>
<dbReference type="AlphaFoldDB" id="A0A1G7MDE2"/>